<dbReference type="Pfam" id="PF10098">
    <property type="entry name" value="DUF2336"/>
    <property type="match status" value="1"/>
</dbReference>
<name>A0A917F622_9PROT</name>
<accession>A0A917F622</accession>
<protein>
    <recommendedName>
        <fullName evidence="3">DUF2336 domain-containing protein</fullName>
    </recommendedName>
</protein>
<gene>
    <name evidence="1" type="ORF">GCM10011332_02970</name>
</gene>
<dbReference type="InterPro" id="IPR019285">
    <property type="entry name" value="DUF2336"/>
</dbReference>
<evidence type="ECO:0000313" key="2">
    <source>
        <dbReference type="Proteomes" id="UP000632498"/>
    </source>
</evidence>
<reference evidence="1" key="2">
    <citation type="submission" date="2020-09" db="EMBL/GenBank/DDBJ databases">
        <authorList>
            <person name="Sun Q."/>
            <person name="Zhou Y."/>
        </authorList>
    </citation>
    <scope>NUCLEOTIDE SEQUENCE</scope>
    <source>
        <strain evidence="1">CGMCC 1.15254</strain>
    </source>
</reference>
<keyword evidence="2" id="KW-1185">Reference proteome</keyword>
<dbReference type="AlphaFoldDB" id="A0A917F622"/>
<dbReference type="EMBL" id="BMHV01000002">
    <property type="protein sequence ID" value="GGF53083.1"/>
    <property type="molecule type" value="Genomic_DNA"/>
</dbReference>
<dbReference type="RefSeq" id="WP_188660460.1">
    <property type="nucleotide sequence ID" value="NZ_BMHV01000002.1"/>
</dbReference>
<sequence>MKRDPVHDAPLTYEEAKELARHQDVAVRKSLAEREDIRPEILFYLAGDPAPEVRKAIAHNKATPARAYIELAKDSSDEIRSDLAEKIARLAPKLTAYEVDRVQSYAFQALEILASDQLSNVRTILAETLKDVAQAPEELINRLARDSELSVACPVLEHSPVLRDEDLLDIISSGISSGALGAISNRKTVSIKVSDAIVDTHDVAAITTLLCNESAQIREETLDQLVEQSRNVEDWQGPLVYRPVLSEYAAQRLAEFVAGNLLDSLKHRKDLSAKTLSIVREEVNRRIKQTHNANNNKLATPKPDEGGNADLRREYAWLFQQPPHVIAKNLKRMHRLTPQVIINALMEGDNDFVVAGLSECAHIHLSVALRMIAMRSARGVVALCWKAGMDAQTAAFIQAKVAHIAADDILRANDGNYALSDDEMQWQIDFFNNMAV</sequence>
<organism evidence="1 2">
    <name type="scientific">Terasakiella brassicae</name>
    <dbReference type="NCBI Taxonomy" id="1634917"/>
    <lineage>
        <taxon>Bacteria</taxon>
        <taxon>Pseudomonadati</taxon>
        <taxon>Pseudomonadota</taxon>
        <taxon>Alphaproteobacteria</taxon>
        <taxon>Rhodospirillales</taxon>
        <taxon>Terasakiellaceae</taxon>
        <taxon>Terasakiella</taxon>
    </lineage>
</organism>
<dbReference type="Proteomes" id="UP000632498">
    <property type="component" value="Unassembled WGS sequence"/>
</dbReference>
<evidence type="ECO:0000313" key="1">
    <source>
        <dbReference type="EMBL" id="GGF53083.1"/>
    </source>
</evidence>
<comment type="caution">
    <text evidence="1">The sequence shown here is derived from an EMBL/GenBank/DDBJ whole genome shotgun (WGS) entry which is preliminary data.</text>
</comment>
<proteinExistence type="predicted"/>
<dbReference type="Gene3D" id="1.25.10.10">
    <property type="entry name" value="Leucine-rich Repeat Variant"/>
    <property type="match status" value="1"/>
</dbReference>
<evidence type="ECO:0008006" key="3">
    <source>
        <dbReference type="Google" id="ProtNLM"/>
    </source>
</evidence>
<reference evidence="1" key="1">
    <citation type="journal article" date="2014" name="Int. J. Syst. Evol. Microbiol.">
        <title>Complete genome sequence of Corynebacterium casei LMG S-19264T (=DSM 44701T), isolated from a smear-ripened cheese.</title>
        <authorList>
            <consortium name="US DOE Joint Genome Institute (JGI-PGF)"/>
            <person name="Walter F."/>
            <person name="Albersmeier A."/>
            <person name="Kalinowski J."/>
            <person name="Ruckert C."/>
        </authorList>
    </citation>
    <scope>NUCLEOTIDE SEQUENCE</scope>
    <source>
        <strain evidence="1">CGMCC 1.15254</strain>
    </source>
</reference>
<dbReference type="InterPro" id="IPR011989">
    <property type="entry name" value="ARM-like"/>
</dbReference>
<dbReference type="InterPro" id="IPR016024">
    <property type="entry name" value="ARM-type_fold"/>
</dbReference>
<dbReference type="SUPFAM" id="SSF48371">
    <property type="entry name" value="ARM repeat"/>
    <property type="match status" value="1"/>
</dbReference>